<name>V6TGC5_GIAIN</name>
<dbReference type="VEuPathDB" id="GiardiaDB:GL50803_0015255"/>
<evidence type="ECO:0000313" key="5">
    <source>
        <dbReference type="EMBL" id="ESU37988.1"/>
    </source>
</evidence>
<dbReference type="VEuPathDB" id="GiardiaDB:DHA2_150351"/>
<keyword evidence="2" id="KW-0539">Nucleus</keyword>
<dbReference type="PROSITE" id="PS51017">
    <property type="entry name" value="CCT"/>
    <property type="match status" value="1"/>
</dbReference>
<sequence length="541" mass="59138">MYKNVKFTCIVVFTQNHIKAYQRIMDDVPASALTAAAIGGEIIDDIAALNQMNPDDLLVHLVKVQSVLCNKVGQLQQQDKIQTLIDAKASFDAKIAELSSTPIVESFGFKHLATEVDTLSTYIKPIDLLTTYYVKHPRQLSHIGKFSLTERASLLTKYLRGRGLRSLGKRCLYELRRKIACDRPRAGGRFIRQKDKDNTVPIMGGTQLSTNMPNLPIHHMLSQTFPPSTGALGGSIDQLAPRPNPVPISSFLDTKPSMFHPSTSPRYLQSQQPLSMHPHFNQSPNFHMGPSPYENLQLTTFSSNTWSTSASMPTNIFSATSSNQAATLPSVSPTNVKCCCLPDMSNYLECPVHSLTSSFASYPTHLNALSMQVPQSVSHAHCPLGSYLSNPADVPIVAQSTSSKIAEYASCLQISNAPVVPPVSSQASKDAAAAYVESDAIPDMGSTANRGVLNEETLSVHISDNDEECLLFGLTKRPIEQQKIAVPTVQTISELTSSFSTYNSDLDDKRRSKRGIRSRLASRPDSELSDVSFNSAIFADS</sequence>
<evidence type="ECO:0000256" key="1">
    <source>
        <dbReference type="ARBA" id="ARBA00004123"/>
    </source>
</evidence>
<dbReference type="VEuPathDB" id="GiardiaDB:GL50581_2132"/>
<evidence type="ECO:0000256" key="3">
    <source>
        <dbReference type="SAM" id="MobiDB-lite"/>
    </source>
</evidence>
<gene>
    <name evidence="5" type="ORF">DHA2_150351</name>
</gene>
<dbReference type="GO" id="GO:0005634">
    <property type="term" value="C:nucleus"/>
    <property type="evidence" value="ECO:0007669"/>
    <property type="project" value="UniProtKB-SubCell"/>
</dbReference>
<dbReference type="VEuPathDB" id="GiardiaDB:QR46_2099"/>
<protein>
    <recommendedName>
        <fullName evidence="4">CCT domain-containing protein</fullName>
    </recommendedName>
</protein>
<evidence type="ECO:0000259" key="4">
    <source>
        <dbReference type="PROSITE" id="PS51017"/>
    </source>
</evidence>
<reference evidence="6" key="1">
    <citation type="submission" date="2012-02" db="EMBL/GenBank/DDBJ databases">
        <title>Genome sequencing of Giardia lamblia Genotypes A2 and B isolates (DH and GS) and comparative analysis with the genomes of Genotypes A1 and E (WB and Pig).</title>
        <authorList>
            <person name="Adam R."/>
            <person name="Dahlstrom E."/>
            <person name="Martens C."/>
            <person name="Bruno D."/>
            <person name="Barbian K."/>
            <person name="Porcella S.F."/>
            <person name="Nash T."/>
        </authorList>
    </citation>
    <scope>NUCLEOTIDE SEQUENCE</scope>
    <source>
        <strain evidence="6">DH</strain>
    </source>
</reference>
<evidence type="ECO:0000256" key="2">
    <source>
        <dbReference type="ARBA" id="ARBA00023242"/>
    </source>
</evidence>
<dbReference type="AlphaFoldDB" id="V6TGC5"/>
<accession>V6TGC5</accession>
<proteinExistence type="predicted"/>
<organism evidence="5 6">
    <name type="scientific">Giardia intestinalis</name>
    <name type="common">Giardia lamblia</name>
    <dbReference type="NCBI Taxonomy" id="5741"/>
    <lineage>
        <taxon>Eukaryota</taxon>
        <taxon>Metamonada</taxon>
        <taxon>Diplomonadida</taxon>
        <taxon>Hexamitidae</taxon>
        <taxon>Giardiinae</taxon>
        <taxon>Giardia</taxon>
    </lineage>
</organism>
<comment type="subcellular location">
    <subcellularLocation>
        <location evidence="1">Nucleus</location>
    </subcellularLocation>
</comment>
<feature type="region of interest" description="Disordered" evidence="3">
    <location>
        <begin position="504"/>
        <end position="524"/>
    </location>
</feature>
<dbReference type="Proteomes" id="UP000018320">
    <property type="component" value="Unassembled WGS sequence"/>
</dbReference>
<feature type="domain" description="CCT" evidence="4">
    <location>
        <begin position="151"/>
        <end position="193"/>
    </location>
</feature>
<dbReference type="EMBL" id="AHGT01000018">
    <property type="protein sequence ID" value="ESU37988.1"/>
    <property type="molecule type" value="Genomic_DNA"/>
</dbReference>
<reference evidence="5 6" key="2">
    <citation type="journal article" date="2013" name="Genome Biol. Evol.">
        <title>Genome sequencing of Giardia lamblia genotypes A2 and B isolates (DH and GS) and comparative analysis with the genomes of genotypes A1 and E (WB and Pig).</title>
        <authorList>
            <person name="Adam R.D."/>
            <person name="Dahlstrom E.W."/>
            <person name="Martens C.A."/>
            <person name="Bruno D.P."/>
            <person name="Barbian K.D."/>
            <person name="Ricklefs S.M."/>
            <person name="Hernandez M.M."/>
            <person name="Narla N.P."/>
            <person name="Patel R.B."/>
            <person name="Porcella S.F."/>
            <person name="Nash T.E."/>
        </authorList>
    </citation>
    <scope>NUCLEOTIDE SEQUENCE [LARGE SCALE GENOMIC DNA]</scope>
    <source>
        <strain evidence="5 6">DH</strain>
    </source>
</reference>
<dbReference type="InterPro" id="IPR010402">
    <property type="entry name" value="CCT_domain"/>
</dbReference>
<comment type="caution">
    <text evidence="5">The sequence shown here is derived from an EMBL/GenBank/DDBJ whole genome shotgun (WGS) entry which is preliminary data.</text>
</comment>
<evidence type="ECO:0000313" key="6">
    <source>
        <dbReference type="Proteomes" id="UP000018320"/>
    </source>
</evidence>